<name>A0ACC0ZFZ2_9ROSI</name>
<protein>
    <submittedName>
        <fullName evidence="1">Uncharacterized protein</fullName>
    </submittedName>
</protein>
<accession>A0ACC0ZFZ2</accession>
<proteinExistence type="predicted"/>
<keyword evidence="2" id="KW-1185">Reference proteome</keyword>
<dbReference type="Proteomes" id="UP001163603">
    <property type="component" value="Chromosome 1"/>
</dbReference>
<evidence type="ECO:0000313" key="1">
    <source>
        <dbReference type="EMBL" id="KAJ0051558.1"/>
    </source>
</evidence>
<gene>
    <name evidence="1" type="ORF">Pint_01520</name>
</gene>
<reference evidence="2" key="1">
    <citation type="journal article" date="2023" name="G3 (Bethesda)">
        <title>Genome assembly and association tests identify interacting loci associated with vigor, precocity, and sex in interspecific pistachio rootstocks.</title>
        <authorList>
            <person name="Palmer W."/>
            <person name="Jacygrad E."/>
            <person name="Sagayaradj S."/>
            <person name="Cavanaugh K."/>
            <person name="Han R."/>
            <person name="Bertier L."/>
            <person name="Beede B."/>
            <person name="Kafkas S."/>
            <person name="Golino D."/>
            <person name="Preece J."/>
            <person name="Michelmore R."/>
        </authorList>
    </citation>
    <scope>NUCLEOTIDE SEQUENCE [LARGE SCALE GENOMIC DNA]</scope>
</reference>
<evidence type="ECO:0000313" key="2">
    <source>
        <dbReference type="Proteomes" id="UP001163603"/>
    </source>
</evidence>
<comment type="caution">
    <text evidence="1">The sequence shown here is derived from an EMBL/GenBank/DDBJ whole genome shotgun (WGS) entry which is preliminary data.</text>
</comment>
<sequence length="108" mass="12118">MQLCLAHKWIAEQFIIANSMKHVVKILTLVVAITAFWIGLLQTSVVPCSHTWLLPIYFIVSLGCYGLLMVGIGLICFPTCPQEALLLQQDIKEAKEYLKRNKIDVGSD</sequence>
<dbReference type="EMBL" id="CM047736">
    <property type="protein sequence ID" value="KAJ0051558.1"/>
    <property type="molecule type" value="Genomic_DNA"/>
</dbReference>
<organism evidence="1 2">
    <name type="scientific">Pistacia integerrima</name>
    <dbReference type="NCBI Taxonomy" id="434235"/>
    <lineage>
        <taxon>Eukaryota</taxon>
        <taxon>Viridiplantae</taxon>
        <taxon>Streptophyta</taxon>
        <taxon>Embryophyta</taxon>
        <taxon>Tracheophyta</taxon>
        <taxon>Spermatophyta</taxon>
        <taxon>Magnoliopsida</taxon>
        <taxon>eudicotyledons</taxon>
        <taxon>Gunneridae</taxon>
        <taxon>Pentapetalae</taxon>
        <taxon>rosids</taxon>
        <taxon>malvids</taxon>
        <taxon>Sapindales</taxon>
        <taxon>Anacardiaceae</taxon>
        <taxon>Pistacia</taxon>
    </lineage>
</organism>